<evidence type="ECO:0000313" key="2">
    <source>
        <dbReference type="Proteomes" id="UP001602370"/>
    </source>
</evidence>
<keyword evidence="2" id="KW-1185">Reference proteome</keyword>
<proteinExistence type="predicted"/>
<name>A0ABW6XR25_9ACTN</name>
<gene>
    <name evidence="1" type="ORF">ACFY8C_15980</name>
</gene>
<dbReference type="Proteomes" id="UP001602370">
    <property type="component" value="Unassembled WGS sequence"/>
</dbReference>
<dbReference type="Gene3D" id="1.20.910.10">
    <property type="entry name" value="Heme oxygenase-like"/>
    <property type="match status" value="1"/>
</dbReference>
<dbReference type="RefSeq" id="WP_388307566.1">
    <property type="nucleotide sequence ID" value="NZ_JBIBDZ010000004.1"/>
</dbReference>
<evidence type="ECO:0000313" key="1">
    <source>
        <dbReference type="EMBL" id="MFF5919821.1"/>
    </source>
</evidence>
<dbReference type="Pfam" id="PF14518">
    <property type="entry name" value="Haem_oxygenas_2"/>
    <property type="match status" value="1"/>
</dbReference>
<accession>A0ABW6XR25</accession>
<dbReference type="EMBL" id="JBIBDZ010000004">
    <property type="protein sequence ID" value="MFF5919821.1"/>
    <property type="molecule type" value="Genomic_DNA"/>
</dbReference>
<dbReference type="SUPFAM" id="SSF48613">
    <property type="entry name" value="Heme oxygenase-like"/>
    <property type="match status" value="1"/>
</dbReference>
<organism evidence="1 2">
    <name type="scientific">Streptomyces flavochromogenes</name>
    <dbReference type="NCBI Taxonomy" id="68199"/>
    <lineage>
        <taxon>Bacteria</taxon>
        <taxon>Bacillati</taxon>
        <taxon>Actinomycetota</taxon>
        <taxon>Actinomycetes</taxon>
        <taxon>Kitasatosporales</taxon>
        <taxon>Streptomycetaceae</taxon>
        <taxon>Streptomyces</taxon>
    </lineage>
</organism>
<sequence>MNATVTAPTATAPTATAVAPTVTAPVAASLALRTKLTPTAPVLRAATAALWRPDGLRERYVRYLAAMHPLVRASVPLLVRAAERCAAASDDPAARRLAAYCLRHAEEERDHDAWLLDDLAAAGAGPAAVPHPIVVELAGAQYYRIEHEHPVALLGYIAVLEGNAPGPRLADRLAEATGLPDGAFRTLREHAELDGGHLDDLYQVFDALAPSPARQTAVSVSALHTANLLTRLFLSLAEDNGGHP</sequence>
<dbReference type="InterPro" id="IPR016084">
    <property type="entry name" value="Haem_Oase-like_multi-hlx"/>
</dbReference>
<reference evidence="1 2" key="1">
    <citation type="submission" date="2024-10" db="EMBL/GenBank/DDBJ databases">
        <title>The Natural Products Discovery Center: Release of the First 8490 Sequenced Strains for Exploring Actinobacteria Biosynthetic Diversity.</title>
        <authorList>
            <person name="Kalkreuter E."/>
            <person name="Kautsar S.A."/>
            <person name="Yang D."/>
            <person name="Bader C.D."/>
            <person name="Teijaro C.N."/>
            <person name="Fluegel L."/>
            <person name="Davis C.M."/>
            <person name="Simpson J.R."/>
            <person name="Lauterbach L."/>
            <person name="Steele A.D."/>
            <person name="Gui C."/>
            <person name="Meng S."/>
            <person name="Li G."/>
            <person name="Viehrig K."/>
            <person name="Ye F."/>
            <person name="Su P."/>
            <person name="Kiefer A.F."/>
            <person name="Nichols A."/>
            <person name="Cepeda A.J."/>
            <person name="Yan W."/>
            <person name="Fan B."/>
            <person name="Jiang Y."/>
            <person name="Adhikari A."/>
            <person name="Zheng C.-J."/>
            <person name="Schuster L."/>
            <person name="Cowan T.M."/>
            <person name="Smanski M.J."/>
            <person name="Chevrette M.G."/>
            <person name="De Carvalho L.P.S."/>
            <person name="Shen B."/>
        </authorList>
    </citation>
    <scope>NUCLEOTIDE SEQUENCE [LARGE SCALE GENOMIC DNA]</scope>
    <source>
        <strain evidence="1 2">NPDC012605</strain>
    </source>
</reference>
<protein>
    <submittedName>
        <fullName evidence="1">Iron-containing redox enzyme family protein</fullName>
    </submittedName>
</protein>
<comment type="caution">
    <text evidence="1">The sequence shown here is derived from an EMBL/GenBank/DDBJ whole genome shotgun (WGS) entry which is preliminary data.</text>
</comment>